<dbReference type="Pfam" id="PF02633">
    <property type="entry name" value="Creatininase"/>
    <property type="match status" value="1"/>
</dbReference>
<reference evidence="6 7" key="1">
    <citation type="submission" date="2020-07" db="EMBL/GenBank/DDBJ databases">
        <title>Stappia sp., F7233, whole genome shotgun sequencing project.</title>
        <authorList>
            <person name="Jiang S."/>
            <person name="Liu Z.W."/>
            <person name="Du Z.J."/>
        </authorList>
    </citation>
    <scope>NUCLEOTIDE SEQUENCE [LARGE SCALE GENOMIC DNA]</scope>
    <source>
        <strain evidence="6 7">F7233</strain>
    </source>
</reference>
<keyword evidence="3" id="KW-0378">Hydrolase</keyword>
<organism evidence="6 7">
    <name type="scientific">Stappia albiluteola</name>
    <dbReference type="NCBI Taxonomy" id="2758565"/>
    <lineage>
        <taxon>Bacteria</taxon>
        <taxon>Pseudomonadati</taxon>
        <taxon>Pseudomonadota</taxon>
        <taxon>Alphaproteobacteria</taxon>
        <taxon>Hyphomicrobiales</taxon>
        <taxon>Stappiaceae</taxon>
        <taxon>Stappia</taxon>
    </lineage>
</organism>
<evidence type="ECO:0000313" key="7">
    <source>
        <dbReference type="Proteomes" id="UP000541109"/>
    </source>
</evidence>
<dbReference type="PANTHER" id="PTHR35005:SF1">
    <property type="entry name" value="2-AMINO-5-FORMYLAMINO-6-RIBOSYLAMINOPYRIMIDIN-4(3H)-ONE 5'-MONOPHOSPHATE DEFORMYLASE"/>
    <property type="match status" value="1"/>
</dbReference>
<dbReference type="InterPro" id="IPR003785">
    <property type="entry name" value="Creatininase/forma_Hydrolase"/>
</dbReference>
<dbReference type="GO" id="GO:0009231">
    <property type="term" value="P:riboflavin biosynthetic process"/>
    <property type="evidence" value="ECO:0007669"/>
    <property type="project" value="TreeGrafter"/>
</dbReference>
<dbReference type="Proteomes" id="UP000541109">
    <property type="component" value="Unassembled WGS sequence"/>
</dbReference>
<evidence type="ECO:0000256" key="3">
    <source>
        <dbReference type="ARBA" id="ARBA00022801"/>
    </source>
</evidence>
<dbReference type="PANTHER" id="PTHR35005">
    <property type="entry name" value="3-DEHYDRO-SCYLLO-INOSOSE HYDROLASE"/>
    <property type="match status" value="1"/>
</dbReference>
<dbReference type="AlphaFoldDB" id="A0A839AE24"/>
<proteinExistence type="inferred from homology"/>
<keyword evidence="2" id="KW-0479">Metal-binding</keyword>
<dbReference type="SUPFAM" id="SSF102215">
    <property type="entry name" value="Creatininase"/>
    <property type="match status" value="1"/>
</dbReference>
<keyword evidence="4" id="KW-0862">Zinc</keyword>
<evidence type="ECO:0000313" key="6">
    <source>
        <dbReference type="EMBL" id="MBA5777386.1"/>
    </source>
</evidence>
<dbReference type="InterPro" id="IPR024087">
    <property type="entry name" value="Creatininase-like_sf"/>
</dbReference>
<accession>A0A839AE24</accession>
<comment type="similarity">
    <text evidence="5">Belongs to the creatininase superfamily.</text>
</comment>
<keyword evidence="7" id="KW-1185">Reference proteome</keyword>
<dbReference type="EMBL" id="JACFXV010000048">
    <property type="protein sequence ID" value="MBA5777386.1"/>
    <property type="molecule type" value="Genomic_DNA"/>
</dbReference>
<dbReference type="Gene3D" id="3.40.50.10310">
    <property type="entry name" value="Creatininase"/>
    <property type="match status" value="1"/>
</dbReference>
<evidence type="ECO:0000256" key="4">
    <source>
        <dbReference type="ARBA" id="ARBA00022833"/>
    </source>
</evidence>
<name>A0A839AE24_9HYPH</name>
<comment type="caution">
    <text evidence="6">The sequence shown here is derived from an EMBL/GenBank/DDBJ whole genome shotgun (WGS) entry which is preliminary data.</text>
</comment>
<sequence>MPSLPRRFWHEMTTFDFTEADTRDWIAVLPVAAIEQHGPHLPVFTDTCIAEGQIARVLELLPDDVPATFLPVQAIGKSNEHISSPGTLTLSWDTVTKAWEEIGDSVHRAGIRKFVLINSHGGNVPIIDIVARELRVKYDMLAVATAWSRFGQPDGVFPRQEFSYGIHGGDIETSIMLHLRPDLVRMEKAADFPSAQQDFLREFKHLRGHGPAQFGWKSQDLNPLGVVGNAAAATAEKGKASLDHAAQGFVDLLKDIHAFDMKRIWRDDT</sequence>
<evidence type="ECO:0000256" key="5">
    <source>
        <dbReference type="ARBA" id="ARBA00024029"/>
    </source>
</evidence>
<dbReference type="RefSeq" id="WP_182164718.1">
    <property type="nucleotide sequence ID" value="NZ_JACFXV010000048.1"/>
</dbReference>
<dbReference type="GO" id="GO:0016811">
    <property type="term" value="F:hydrolase activity, acting on carbon-nitrogen (but not peptide) bonds, in linear amides"/>
    <property type="evidence" value="ECO:0007669"/>
    <property type="project" value="TreeGrafter"/>
</dbReference>
<dbReference type="GO" id="GO:0046872">
    <property type="term" value="F:metal ion binding"/>
    <property type="evidence" value="ECO:0007669"/>
    <property type="project" value="UniProtKB-KW"/>
</dbReference>
<comment type="cofactor">
    <cofactor evidence="1">
        <name>Zn(2+)</name>
        <dbReference type="ChEBI" id="CHEBI:29105"/>
    </cofactor>
</comment>
<gene>
    <name evidence="6" type="ORF">H2509_09625</name>
</gene>
<evidence type="ECO:0000256" key="2">
    <source>
        <dbReference type="ARBA" id="ARBA00022723"/>
    </source>
</evidence>
<evidence type="ECO:0000256" key="1">
    <source>
        <dbReference type="ARBA" id="ARBA00001947"/>
    </source>
</evidence>
<protein>
    <submittedName>
        <fullName evidence="6">Creatininase family protein</fullName>
    </submittedName>
</protein>